<gene>
    <name evidence="2" type="ORF">NCTC10122_00464</name>
</gene>
<evidence type="ECO:0000256" key="1">
    <source>
        <dbReference type="SAM" id="Phobius"/>
    </source>
</evidence>
<keyword evidence="1" id="KW-0472">Membrane</keyword>
<dbReference type="AlphaFoldDB" id="A0A449A9G2"/>
<sequence length="136" mass="14798">MNKLIKKIATASLIIVSLLFILNFIGIIFMGIELQKFILAAANGQQQSLASLLSEILMSMGIIYVIIIPLETTLIVLIIILLTSNIKTVHKVLIGLGILITLLALVGLIVLLIDINKEAKICAQNTQNCENNKMSS</sequence>
<dbReference type="RefSeq" id="WP_129687750.1">
    <property type="nucleotide sequence ID" value="NZ_LR214970.1"/>
</dbReference>
<dbReference type="Proteomes" id="UP000290942">
    <property type="component" value="Chromosome"/>
</dbReference>
<evidence type="ECO:0000313" key="2">
    <source>
        <dbReference type="EMBL" id="VEU60861.1"/>
    </source>
</evidence>
<name>A0A449A9G2_9BACT</name>
<proteinExistence type="predicted"/>
<feature type="transmembrane region" description="Helical" evidence="1">
    <location>
        <begin position="92"/>
        <end position="113"/>
    </location>
</feature>
<organism evidence="2 3">
    <name type="scientific">Mycoplasmopsis bovigenitalium</name>
    <dbReference type="NCBI Taxonomy" id="2112"/>
    <lineage>
        <taxon>Bacteria</taxon>
        <taxon>Bacillati</taxon>
        <taxon>Mycoplasmatota</taxon>
        <taxon>Mycoplasmoidales</taxon>
        <taxon>Metamycoplasmataceae</taxon>
        <taxon>Mycoplasmopsis</taxon>
    </lineage>
</organism>
<keyword evidence="1" id="KW-0812">Transmembrane</keyword>
<reference evidence="2 3" key="1">
    <citation type="submission" date="2019-01" db="EMBL/GenBank/DDBJ databases">
        <authorList>
            <consortium name="Pathogen Informatics"/>
        </authorList>
    </citation>
    <scope>NUCLEOTIDE SEQUENCE [LARGE SCALE GENOMIC DNA]</scope>
    <source>
        <strain evidence="2 3">NCTC10122</strain>
    </source>
</reference>
<keyword evidence="1" id="KW-1133">Transmembrane helix</keyword>
<accession>A0A449A9G2</accession>
<evidence type="ECO:0000313" key="3">
    <source>
        <dbReference type="Proteomes" id="UP000290942"/>
    </source>
</evidence>
<feature type="transmembrane region" description="Helical" evidence="1">
    <location>
        <begin position="12"/>
        <end position="32"/>
    </location>
</feature>
<protein>
    <submittedName>
        <fullName evidence="2">Uncharacterized protein</fullName>
    </submittedName>
</protein>
<dbReference type="EMBL" id="LR214970">
    <property type="protein sequence ID" value="VEU60861.1"/>
    <property type="molecule type" value="Genomic_DNA"/>
</dbReference>
<feature type="transmembrane region" description="Helical" evidence="1">
    <location>
        <begin position="52"/>
        <end position="80"/>
    </location>
</feature>